<dbReference type="RefSeq" id="XP_006685790.1">
    <property type="nucleotide sequence ID" value="XM_006685727.1"/>
</dbReference>
<feature type="compositionally biased region" description="Polar residues" evidence="1">
    <location>
        <begin position="31"/>
        <end position="47"/>
    </location>
</feature>
<dbReference type="Proteomes" id="UP000000707">
    <property type="component" value="Unassembled WGS sequence"/>
</dbReference>
<dbReference type="SUPFAM" id="SSF64076">
    <property type="entry name" value="MTH938-like"/>
    <property type="match status" value="1"/>
</dbReference>
<accession>G3B2D4</accession>
<dbReference type="InterPro" id="IPR007523">
    <property type="entry name" value="NDUFAF3/AAMDC"/>
</dbReference>
<dbReference type="GO" id="GO:0005743">
    <property type="term" value="C:mitochondrial inner membrane"/>
    <property type="evidence" value="ECO:0007669"/>
    <property type="project" value="TreeGrafter"/>
</dbReference>
<proteinExistence type="predicted"/>
<sequence length="200" mass="21940">MFKPGISRGFTRRFSRSIPRTDLFGGGKIANPNQQIGAPSGKSETSANPADLFKKNDILMFSTKPINYIESVKPNGFHLSNNLFISSPDTNGDIIGALLVETETYEVNLSKEGFKIINGFLVEFSNDILKVFEKINPKPEILVVGLGKKSRMLSPDNRKYLSSLGIQLEVGDSSHSAQIFDLLSTERPKTIGALLLPPNV</sequence>
<keyword evidence="3" id="KW-1185">Reference proteome</keyword>
<dbReference type="Pfam" id="PF04430">
    <property type="entry name" value="DUF498"/>
    <property type="match status" value="1"/>
</dbReference>
<dbReference type="InterPro" id="IPR036748">
    <property type="entry name" value="MTH938-like_sf"/>
</dbReference>
<dbReference type="EMBL" id="GL996515">
    <property type="protein sequence ID" value="EGV64984.1"/>
    <property type="molecule type" value="Genomic_DNA"/>
</dbReference>
<evidence type="ECO:0008006" key="4">
    <source>
        <dbReference type="Google" id="ProtNLM"/>
    </source>
</evidence>
<dbReference type="OrthoDB" id="20681at2759"/>
<dbReference type="GO" id="GO:0032981">
    <property type="term" value="P:mitochondrial respiratory chain complex I assembly"/>
    <property type="evidence" value="ECO:0007669"/>
    <property type="project" value="TreeGrafter"/>
</dbReference>
<evidence type="ECO:0000313" key="3">
    <source>
        <dbReference type="Proteomes" id="UP000000707"/>
    </source>
</evidence>
<dbReference type="PANTHER" id="PTHR21192:SF2">
    <property type="entry name" value="NADH DEHYDROGENASE [UBIQUINONE] 1 ALPHA SUBCOMPLEX ASSEMBLY FACTOR 3"/>
    <property type="match status" value="1"/>
</dbReference>
<dbReference type="Gene3D" id="3.40.1230.10">
    <property type="entry name" value="MTH938-like"/>
    <property type="match status" value="1"/>
</dbReference>
<dbReference type="KEGG" id="cten:18245725"/>
<reference evidence="2 3" key="1">
    <citation type="journal article" date="2011" name="Proc. Natl. Acad. Sci. U.S.A.">
        <title>Comparative genomics of xylose-fermenting fungi for enhanced biofuel production.</title>
        <authorList>
            <person name="Wohlbach D.J."/>
            <person name="Kuo A."/>
            <person name="Sato T.K."/>
            <person name="Potts K.M."/>
            <person name="Salamov A.A."/>
            <person name="LaButti K.M."/>
            <person name="Sun H."/>
            <person name="Clum A."/>
            <person name="Pangilinan J.L."/>
            <person name="Lindquist E.A."/>
            <person name="Lucas S."/>
            <person name="Lapidus A."/>
            <person name="Jin M."/>
            <person name="Gunawan C."/>
            <person name="Balan V."/>
            <person name="Dale B.E."/>
            <person name="Jeffries T.W."/>
            <person name="Zinkel R."/>
            <person name="Barry K.W."/>
            <person name="Grigoriev I.V."/>
            <person name="Gasch A.P."/>
        </authorList>
    </citation>
    <scope>NUCLEOTIDE SEQUENCE [LARGE SCALE GENOMIC DNA]</scope>
    <source>
        <strain evidence="3">ATCC 10573 / BCRC 21748 / CBS 615 / JCM 9827 / NBRC 10315 / NRRL Y-1498 / VKM Y-70</strain>
    </source>
</reference>
<dbReference type="eggNOG" id="KOG3363">
    <property type="taxonomic scope" value="Eukaryota"/>
</dbReference>
<dbReference type="AlphaFoldDB" id="G3B2D4"/>
<dbReference type="GeneID" id="18245725"/>
<evidence type="ECO:0000313" key="2">
    <source>
        <dbReference type="EMBL" id="EGV64984.1"/>
    </source>
</evidence>
<feature type="region of interest" description="Disordered" evidence="1">
    <location>
        <begin position="23"/>
        <end position="47"/>
    </location>
</feature>
<dbReference type="PANTHER" id="PTHR21192">
    <property type="entry name" value="NUCLEAR PROTEIN E3-3"/>
    <property type="match status" value="1"/>
</dbReference>
<dbReference type="STRING" id="590646.G3B2D4"/>
<name>G3B2D4_CANTC</name>
<organism evidence="3">
    <name type="scientific">Candida tenuis (strain ATCC 10573 / BCRC 21748 / CBS 615 / JCM 9827 / NBRC 10315 / NRRL Y-1498 / VKM Y-70)</name>
    <name type="common">Yeast</name>
    <name type="synonym">Yamadazyma tenuis</name>
    <dbReference type="NCBI Taxonomy" id="590646"/>
    <lineage>
        <taxon>Eukaryota</taxon>
        <taxon>Fungi</taxon>
        <taxon>Dikarya</taxon>
        <taxon>Ascomycota</taxon>
        <taxon>Saccharomycotina</taxon>
        <taxon>Pichiomycetes</taxon>
        <taxon>Debaryomycetaceae</taxon>
        <taxon>Yamadazyma</taxon>
    </lineage>
</organism>
<evidence type="ECO:0000256" key="1">
    <source>
        <dbReference type="SAM" id="MobiDB-lite"/>
    </source>
</evidence>
<protein>
    <recommendedName>
        <fullName evidence="4">NADH dehydrogenase [ubiquinone] 1 alpha subcomplex assembly factor 3</fullName>
    </recommendedName>
</protein>
<gene>
    <name evidence="2" type="ORF">CANTEDRAFT_104515</name>
</gene>